<dbReference type="GO" id="GO:0006289">
    <property type="term" value="P:nucleotide-excision repair"/>
    <property type="evidence" value="ECO:0007669"/>
    <property type="project" value="InterPro"/>
</dbReference>
<dbReference type="STRING" id="1798383.A3D78_04005"/>
<dbReference type="PROSITE" id="PS50893">
    <property type="entry name" value="ABC_TRANSPORTER_2"/>
    <property type="match status" value="1"/>
</dbReference>
<dbReference type="SUPFAM" id="SSF52540">
    <property type="entry name" value="P-loop containing nucleoside triphosphate hydrolases"/>
    <property type="match status" value="2"/>
</dbReference>
<dbReference type="Gene3D" id="1.10.8.280">
    <property type="entry name" value="ABC transporter ATPase domain-like"/>
    <property type="match status" value="1"/>
</dbReference>
<comment type="caution">
    <text evidence="18">The sequence shown here is derived from an EMBL/GenBank/DDBJ whole genome shotgun (WGS) entry which is preliminary data.</text>
</comment>
<dbReference type="Pfam" id="PF17755">
    <property type="entry name" value="UvrA_DNA-bind"/>
    <property type="match status" value="1"/>
</dbReference>
<accession>A0A1F6A0Z4</accession>
<evidence type="ECO:0000256" key="3">
    <source>
        <dbReference type="ARBA" id="ARBA00022723"/>
    </source>
</evidence>
<protein>
    <recommendedName>
        <fullName evidence="15">UvrABC system protein A</fullName>
    </recommendedName>
    <alternativeName>
        <fullName evidence="16">Excinuclease ABC subunit A</fullName>
    </alternativeName>
</protein>
<evidence type="ECO:0000256" key="12">
    <source>
        <dbReference type="ARBA" id="ARBA00023125"/>
    </source>
</evidence>
<keyword evidence="10" id="KW-0067">ATP-binding</keyword>
<dbReference type="PANTHER" id="PTHR43152">
    <property type="entry name" value="UVRABC SYSTEM PROTEIN A"/>
    <property type="match status" value="1"/>
</dbReference>
<evidence type="ECO:0000256" key="13">
    <source>
        <dbReference type="ARBA" id="ARBA00023204"/>
    </source>
</evidence>
<evidence type="ECO:0000256" key="16">
    <source>
        <dbReference type="ARBA" id="ARBA00042156"/>
    </source>
</evidence>
<evidence type="ECO:0000313" key="18">
    <source>
        <dbReference type="EMBL" id="OGG18370.1"/>
    </source>
</evidence>
<keyword evidence="8" id="KW-0863">Zinc-finger</keyword>
<dbReference type="InterPro" id="IPR017871">
    <property type="entry name" value="ABC_transporter-like_CS"/>
</dbReference>
<keyword evidence="13" id="KW-0234">DNA repair</keyword>
<evidence type="ECO:0000256" key="15">
    <source>
        <dbReference type="ARBA" id="ARBA00039316"/>
    </source>
</evidence>
<evidence type="ECO:0000256" key="4">
    <source>
        <dbReference type="ARBA" id="ARBA00022737"/>
    </source>
</evidence>
<dbReference type="InterPro" id="IPR004602">
    <property type="entry name" value="UvrA"/>
</dbReference>
<evidence type="ECO:0000259" key="17">
    <source>
        <dbReference type="PROSITE" id="PS50893"/>
    </source>
</evidence>
<dbReference type="PROSITE" id="PS00211">
    <property type="entry name" value="ABC_TRANSPORTER_1"/>
    <property type="match status" value="2"/>
</dbReference>
<dbReference type="GO" id="GO:0016887">
    <property type="term" value="F:ATP hydrolysis activity"/>
    <property type="evidence" value="ECO:0007669"/>
    <property type="project" value="InterPro"/>
</dbReference>
<evidence type="ECO:0000256" key="8">
    <source>
        <dbReference type="ARBA" id="ARBA00022771"/>
    </source>
</evidence>
<keyword evidence="7" id="KW-0228">DNA excision</keyword>
<keyword evidence="9" id="KW-0862">Zinc</keyword>
<dbReference type="AlphaFoldDB" id="A0A1F6A0Z4"/>
<dbReference type="CDD" id="cd03271">
    <property type="entry name" value="ABC_UvrA_II"/>
    <property type="match status" value="1"/>
</dbReference>
<organism evidence="18 19">
    <name type="scientific">Candidatus Gottesmanbacteria bacterium RIFCSPHIGHO2_02_FULL_39_14</name>
    <dbReference type="NCBI Taxonomy" id="1798383"/>
    <lineage>
        <taxon>Bacteria</taxon>
        <taxon>Candidatus Gottesmaniibacteriota</taxon>
    </lineage>
</organism>
<dbReference type="GO" id="GO:0005737">
    <property type="term" value="C:cytoplasm"/>
    <property type="evidence" value="ECO:0007669"/>
    <property type="project" value="UniProtKB-SubCell"/>
</dbReference>
<dbReference type="GO" id="GO:0008270">
    <property type="term" value="F:zinc ion binding"/>
    <property type="evidence" value="ECO:0007669"/>
    <property type="project" value="UniProtKB-KW"/>
</dbReference>
<dbReference type="GO" id="GO:0003677">
    <property type="term" value="F:DNA binding"/>
    <property type="evidence" value="ECO:0007669"/>
    <property type="project" value="UniProtKB-KW"/>
</dbReference>
<evidence type="ECO:0000256" key="11">
    <source>
        <dbReference type="ARBA" id="ARBA00022881"/>
    </source>
</evidence>
<dbReference type="InterPro" id="IPR027417">
    <property type="entry name" value="P-loop_NTPase"/>
</dbReference>
<sequence>MTIYETFSGIISDLERRYSETESEYVRAEIGKYQRQEDCPTCLGKRLKKEALSITINNKSIVDITSVSIKNAQYWLENLEKVLNTREKQIANLIIKEIKTRLSFLVSVGLDYLTLDRPASSLAGGEAQRIRLASQLGTGLSGVLYVLDEPSIGLHQKDNLKLINTLKQLRDLGNTVIVVEHDKEMIMHADYVFDFGPLAGEHGGRIIAEGKIEEIIKNSASLTGKYLSGKRNVERYHSLNLKRQLVNGQLVISGCCENNLKNLKVAIPLKKLVCITGVSGSGKSSLIVDTLYKALASHFNPYFRDKIGKFENVTGLENINRVILIDQSPIGRTPRSNPATYTGCFTYIRDIFSKTPDARVRGYNQGRFSFNVKGGRCEVCQGDGQTRIEMQFLPDVYITCDVCHGLRYNSQTLEVRFKEKNIAEILDLTVGQALSFFANIPGLSGKLETLNAVGLSYIKLGQPAPHLSGGEAQRVKLATELAKKSTRGCIYVLDEPTTGLHFADLEKLLHVLHALVEMGNTVIVIEHNLDIIKNSDWIIDLGPEGGDLGGRVIAQGQPKEVAGIKTSYTGQFLKKIFNFREKLYELFPA</sequence>
<proteinExistence type="inferred from homology"/>
<dbReference type="InterPro" id="IPR003439">
    <property type="entry name" value="ABC_transporter-like_ATP-bd"/>
</dbReference>
<name>A0A1F6A0Z4_9BACT</name>
<comment type="similarity">
    <text evidence="14">Belongs to the ABC transporter superfamily. UvrA family.</text>
</comment>
<feature type="domain" description="ABC transporter" evidence="17">
    <location>
        <begin position="236"/>
        <end position="574"/>
    </location>
</feature>
<dbReference type="Proteomes" id="UP000176253">
    <property type="component" value="Unassembled WGS sequence"/>
</dbReference>
<evidence type="ECO:0000256" key="9">
    <source>
        <dbReference type="ARBA" id="ARBA00022833"/>
    </source>
</evidence>
<dbReference type="Gene3D" id="3.40.50.300">
    <property type="entry name" value="P-loop containing nucleotide triphosphate hydrolases"/>
    <property type="match status" value="2"/>
</dbReference>
<keyword evidence="2" id="KW-0963">Cytoplasm</keyword>
<keyword evidence="12" id="KW-0238">DNA-binding</keyword>
<dbReference type="NCBIfam" id="TIGR00630">
    <property type="entry name" value="uvra"/>
    <property type="match status" value="1"/>
</dbReference>
<dbReference type="GO" id="GO:0009380">
    <property type="term" value="C:excinuclease repair complex"/>
    <property type="evidence" value="ECO:0007669"/>
    <property type="project" value="InterPro"/>
</dbReference>
<keyword evidence="3" id="KW-0479">Metal-binding</keyword>
<reference evidence="18 19" key="1">
    <citation type="journal article" date="2016" name="Nat. Commun.">
        <title>Thousands of microbial genomes shed light on interconnected biogeochemical processes in an aquifer system.</title>
        <authorList>
            <person name="Anantharaman K."/>
            <person name="Brown C.T."/>
            <person name="Hug L.A."/>
            <person name="Sharon I."/>
            <person name="Castelle C.J."/>
            <person name="Probst A.J."/>
            <person name="Thomas B.C."/>
            <person name="Singh A."/>
            <person name="Wilkins M.J."/>
            <person name="Karaoz U."/>
            <person name="Brodie E.L."/>
            <person name="Williams K.H."/>
            <person name="Hubbard S.S."/>
            <person name="Banfield J.F."/>
        </authorList>
    </citation>
    <scope>NUCLEOTIDE SEQUENCE [LARGE SCALE GENOMIC DNA]</scope>
</reference>
<keyword evidence="5" id="KW-0547">Nucleotide-binding</keyword>
<evidence type="ECO:0000256" key="7">
    <source>
        <dbReference type="ARBA" id="ARBA00022769"/>
    </source>
</evidence>
<evidence type="ECO:0000256" key="5">
    <source>
        <dbReference type="ARBA" id="ARBA00022741"/>
    </source>
</evidence>
<evidence type="ECO:0000256" key="2">
    <source>
        <dbReference type="ARBA" id="ARBA00022490"/>
    </source>
</evidence>
<dbReference type="EMBL" id="MFJM01000017">
    <property type="protein sequence ID" value="OGG18370.1"/>
    <property type="molecule type" value="Genomic_DNA"/>
</dbReference>
<dbReference type="Gene3D" id="1.20.1580.10">
    <property type="entry name" value="ABC transporter ATPase like domain"/>
    <property type="match status" value="2"/>
</dbReference>
<dbReference type="PANTHER" id="PTHR43152:SF3">
    <property type="entry name" value="UVRABC SYSTEM PROTEIN A"/>
    <property type="match status" value="1"/>
</dbReference>
<gene>
    <name evidence="18" type="ORF">A3D78_04005</name>
</gene>
<evidence type="ECO:0000256" key="1">
    <source>
        <dbReference type="ARBA" id="ARBA00004496"/>
    </source>
</evidence>
<evidence type="ECO:0000256" key="10">
    <source>
        <dbReference type="ARBA" id="ARBA00022840"/>
    </source>
</evidence>
<keyword evidence="11" id="KW-0267">Excision nuclease</keyword>
<dbReference type="GO" id="GO:0004518">
    <property type="term" value="F:nuclease activity"/>
    <property type="evidence" value="ECO:0007669"/>
    <property type="project" value="UniProtKB-KW"/>
</dbReference>
<keyword evidence="6" id="KW-0227">DNA damage</keyword>
<dbReference type="GO" id="GO:0005524">
    <property type="term" value="F:ATP binding"/>
    <property type="evidence" value="ECO:0007669"/>
    <property type="project" value="UniProtKB-KW"/>
</dbReference>
<comment type="subcellular location">
    <subcellularLocation>
        <location evidence="1">Cytoplasm</location>
    </subcellularLocation>
</comment>
<dbReference type="InterPro" id="IPR041552">
    <property type="entry name" value="UvrA_DNA-bd"/>
</dbReference>
<evidence type="ECO:0000313" key="19">
    <source>
        <dbReference type="Proteomes" id="UP000176253"/>
    </source>
</evidence>
<keyword evidence="4" id="KW-0677">Repeat</keyword>
<evidence type="ECO:0000256" key="6">
    <source>
        <dbReference type="ARBA" id="ARBA00022763"/>
    </source>
</evidence>
<evidence type="ECO:0000256" key="14">
    <source>
        <dbReference type="ARBA" id="ARBA00038000"/>
    </source>
</evidence>